<proteinExistence type="predicted"/>
<name>A0ABR6VYD4_9BACT</name>
<dbReference type="InterPro" id="IPR051783">
    <property type="entry name" value="NAD(P)-dependent_oxidoreduct"/>
</dbReference>
<sequence>MRKKTISVLGCGWLGLPLAQELVQLGYQVKGSTTTPAKMDVLREKGIEPFLLSFPENSPKTDLVDFLASEVLVFNLPPSRSSSEAASYEQMLQSVLEALPPSLTSLLFISSTSVYPDVNREVTESDALARPDAASLMLRCEYLIQQARPQATVVRFGGLMGGTRHPGKFLAGKKEVPQPDAPVNMIHLSDCVGILVSILELEKWGVTFNACAPQHPSRKEFYTRAAEQLGLEPPVFAAQGTLNYKRISPALLSEELHYTFRYPDPLACLSSPDF</sequence>
<gene>
    <name evidence="1" type="ORF">H7U12_18315</name>
</gene>
<organism evidence="1 2">
    <name type="scientific">Rufibacter sediminis</name>
    <dbReference type="NCBI Taxonomy" id="2762756"/>
    <lineage>
        <taxon>Bacteria</taxon>
        <taxon>Pseudomonadati</taxon>
        <taxon>Bacteroidota</taxon>
        <taxon>Cytophagia</taxon>
        <taxon>Cytophagales</taxon>
        <taxon>Hymenobacteraceae</taxon>
        <taxon>Rufibacter</taxon>
    </lineage>
</organism>
<dbReference type="SUPFAM" id="SSF51735">
    <property type="entry name" value="NAD(P)-binding Rossmann-fold domains"/>
    <property type="match status" value="1"/>
</dbReference>
<dbReference type="RefSeq" id="WP_186640770.1">
    <property type="nucleotide sequence ID" value="NZ_JACOAF010000042.1"/>
</dbReference>
<dbReference type="InterPro" id="IPR036291">
    <property type="entry name" value="NAD(P)-bd_dom_sf"/>
</dbReference>
<dbReference type="Proteomes" id="UP000659698">
    <property type="component" value="Unassembled WGS sequence"/>
</dbReference>
<protein>
    <submittedName>
        <fullName evidence="1">SDR family oxidoreductase</fullName>
    </submittedName>
</protein>
<keyword evidence="2" id="KW-1185">Reference proteome</keyword>
<dbReference type="EMBL" id="JACOAF010000042">
    <property type="protein sequence ID" value="MBC3541656.1"/>
    <property type="molecule type" value="Genomic_DNA"/>
</dbReference>
<accession>A0ABR6VYD4</accession>
<comment type="caution">
    <text evidence="1">The sequence shown here is derived from an EMBL/GenBank/DDBJ whole genome shotgun (WGS) entry which is preliminary data.</text>
</comment>
<dbReference type="PANTHER" id="PTHR48079:SF6">
    <property type="entry name" value="NAD(P)-BINDING DOMAIN-CONTAINING PROTEIN-RELATED"/>
    <property type="match status" value="1"/>
</dbReference>
<evidence type="ECO:0000313" key="2">
    <source>
        <dbReference type="Proteomes" id="UP000659698"/>
    </source>
</evidence>
<evidence type="ECO:0000313" key="1">
    <source>
        <dbReference type="EMBL" id="MBC3541656.1"/>
    </source>
</evidence>
<dbReference type="CDD" id="cd05266">
    <property type="entry name" value="SDR_a4"/>
    <property type="match status" value="1"/>
</dbReference>
<dbReference type="Gene3D" id="3.40.50.720">
    <property type="entry name" value="NAD(P)-binding Rossmann-like Domain"/>
    <property type="match status" value="1"/>
</dbReference>
<dbReference type="PANTHER" id="PTHR48079">
    <property type="entry name" value="PROTEIN YEEZ"/>
    <property type="match status" value="1"/>
</dbReference>
<reference evidence="1 2" key="1">
    <citation type="journal article" date="2019" name="Int. J. Syst. Evol. Microbiol.">
        <title>Rufibacter sediminis sp. nov., isolated from freshwater lake sediment.</title>
        <authorList>
            <person name="Qu J.H."/>
            <person name="Zhang L.J."/>
            <person name="Fu Y.H."/>
            <person name="Li H.F."/>
        </authorList>
    </citation>
    <scope>NUCLEOTIDE SEQUENCE [LARGE SCALE GENOMIC DNA]</scope>
    <source>
        <strain evidence="1 2">H-1</strain>
    </source>
</reference>